<feature type="domain" description="Zinc finger CGNR" evidence="1">
    <location>
        <begin position="162"/>
        <end position="202"/>
    </location>
</feature>
<dbReference type="SUPFAM" id="SSF160904">
    <property type="entry name" value="Jann2411-like"/>
    <property type="match status" value="1"/>
</dbReference>
<comment type="caution">
    <text evidence="2">The sequence shown here is derived from an EMBL/GenBank/DDBJ whole genome shotgun (WGS) entry which is preliminary data.</text>
</comment>
<evidence type="ECO:0000313" key="2">
    <source>
        <dbReference type="EMBL" id="GES53705.1"/>
    </source>
</evidence>
<dbReference type="InterPro" id="IPR023286">
    <property type="entry name" value="ABATE_dom_sf"/>
</dbReference>
<dbReference type="Pfam" id="PF07336">
    <property type="entry name" value="ABATE"/>
    <property type="match status" value="1"/>
</dbReference>
<gene>
    <name evidence="2" type="ORF">RsS93_63190</name>
</gene>
<sequence>MMTRQKNIGEISLLGGHPALDFVNTVDSRGERWGPEFLNSYSDLVSWAGRLEVIDDEEQRTLLSLATKSPSEAERELFRARELRETLHRIFLTEAGDEPVRMKDLELLDQVARRAQAQRRLVNVGEAIEWLQSPADHLDAISTRVGWLAADLLTSRRNRRPIRACEGPNCGWLFLDHSRNGHRRWCSDRTCGSHARVRKFRAVRAE</sequence>
<evidence type="ECO:0000313" key="3">
    <source>
        <dbReference type="Proteomes" id="UP000390335"/>
    </source>
</evidence>
<dbReference type="Proteomes" id="UP000390335">
    <property type="component" value="Unassembled WGS sequence"/>
</dbReference>
<keyword evidence="3" id="KW-1185">Reference proteome</keyword>
<dbReference type="RefSeq" id="WP_233790224.1">
    <property type="nucleotide sequence ID" value="NZ_BLAJ01000026.1"/>
</dbReference>
<dbReference type="Gene3D" id="1.10.3300.10">
    <property type="entry name" value="Jann2411-like domain"/>
    <property type="match status" value="1"/>
</dbReference>
<dbReference type="InterPro" id="IPR021005">
    <property type="entry name" value="Znf_CGNR"/>
</dbReference>
<dbReference type="InterPro" id="IPR010852">
    <property type="entry name" value="ABATE"/>
</dbReference>
<organism evidence="2 3">
    <name type="scientific">Rhizobium dioscoreae</name>
    <dbReference type="NCBI Taxonomy" id="2653122"/>
    <lineage>
        <taxon>Bacteria</taxon>
        <taxon>Pseudomonadati</taxon>
        <taxon>Pseudomonadota</taxon>
        <taxon>Alphaproteobacteria</taxon>
        <taxon>Hyphomicrobiales</taxon>
        <taxon>Rhizobiaceae</taxon>
        <taxon>Rhizobium/Agrobacterium group</taxon>
        <taxon>Rhizobium</taxon>
    </lineage>
</organism>
<dbReference type="Pfam" id="PF11706">
    <property type="entry name" value="zf-CGNR"/>
    <property type="match status" value="1"/>
</dbReference>
<dbReference type="EMBL" id="BLAJ01000026">
    <property type="protein sequence ID" value="GES53705.1"/>
    <property type="molecule type" value="Genomic_DNA"/>
</dbReference>
<name>A0ABQ0ZDP7_9HYPH</name>
<protein>
    <recommendedName>
        <fullName evidence="1">Zinc finger CGNR domain-containing protein</fullName>
    </recommendedName>
</protein>
<proteinExistence type="predicted"/>
<dbReference type="PANTHER" id="PTHR35525">
    <property type="entry name" value="BLL6575 PROTEIN"/>
    <property type="match status" value="1"/>
</dbReference>
<reference evidence="2 3" key="1">
    <citation type="journal article" date="2020" name="Genome Biol. Evol.">
        <title>Rhizobium dioscoreae sp. nov., a plant growth-promoting bacterium isolated from yam (Dioscorea species).</title>
        <authorList>
            <person name="Ouyabe M."/>
            <person name="Tanaka N."/>
            <person name="Shiwa Y."/>
            <person name="Fujita N."/>
            <person name="Kikuno H."/>
            <person name="Babil P."/>
            <person name="Shiwachi H."/>
        </authorList>
    </citation>
    <scope>NUCLEOTIDE SEQUENCE [LARGE SCALE GENOMIC DNA]</scope>
    <source>
        <strain evidence="2 3">S-93</strain>
    </source>
</reference>
<evidence type="ECO:0000259" key="1">
    <source>
        <dbReference type="Pfam" id="PF11706"/>
    </source>
</evidence>
<dbReference type="PANTHER" id="PTHR35525:SF3">
    <property type="entry name" value="BLL6575 PROTEIN"/>
    <property type="match status" value="1"/>
</dbReference>
<accession>A0ABQ0ZDP7</accession>